<dbReference type="AlphaFoldDB" id="A0A1P9X2X1"/>
<dbReference type="Proteomes" id="UP000187941">
    <property type="component" value="Chromosome"/>
</dbReference>
<dbReference type="EMBL" id="CP014263">
    <property type="protein sequence ID" value="AQG81977.1"/>
    <property type="molecule type" value="Genomic_DNA"/>
</dbReference>
<protein>
    <submittedName>
        <fullName evidence="1">Uncharacterized protein</fullName>
    </submittedName>
</protein>
<name>A0A1P9X2X1_9BACT</name>
<gene>
    <name evidence="1" type="ORF">AWR27_23370</name>
</gene>
<sequence>MNFKSQAAFPRYVKRPMNARNTAFIKTSPRSMESSVWSAKVSSAANGKVSPARDFACNPRPSPKMTHFHEVMTWFFDGIGNSSFVNSANTIGRKLHPHIQAGIGAFNFFHN</sequence>
<proteinExistence type="predicted"/>
<dbReference type="KEGG" id="smon:AWR27_23370"/>
<dbReference type="STRING" id="1178516.AWR27_23370"/>
<evidence type="ECO:0000313" key="2">
    <source>
        <dbReference type="Proteomes" id="UP000187941"/>
    </source>
</evidence>
<accession>A0A1P9X2X1</accession>
<organism evidence="1 2">
    <name type="scientific">Spirosoma montaniterrae</name>
    <dbReference type="NCBI Taxonomy" id="1178516"/>
    <lineage>
        <taxon>Bacteria</taxon>
        <taxon>Pseudomonadati</taxon>
        <taxon>Bacteroidota</taxon>
        <taxon>Cytophagia</taxon>
        <taxon>Cytophagales</taxon>
        <taxon>Cytophagaceae</taxon>
        <taxon>Spirosoma</taxon>
    </lineage>
</organism>
<evidence type="ECO:0000313" key="1">
    <source>
        <dbReference type="EMBL" id="AQG81977.1"/>
    </source>
</evidence>
<reference evidence="1 2" key="1">
    <citation type="submission" date="2016-01" db="EMBL/GenBank/DDBJ databases">
        <authorList>
            <person name="Oliw E.H."/>
        </authorList>
    </citation>
    <scope>NUCLEOTIDE SEQUENCE [LARGE SCALE GENOMIC DNA]</scope>
    <source>
        <strain evidence="1 2">DY10</strain>
    </source>
</reference>
<keyword evidence="2" id="KW-1185">Reference proteome</keyword>